<reference evidence="8 9" key="1">
    <citation type="submission" date="2017-03" db="EMBL/GenBank/DDBJ databases">
        <title>Genome sequence of Clostridium hungatei DSM 14427.</title>
        <authorList>
            <person name="Poehlein A."/>
            <person name="Daniel R."/>
        </authorList>
    </citation>
    <scope>NUCLEOTIDE SEQUENCE [LARGE SCALE GENOMIC DNA]</scope>
    <source>
        <strain evidence="8 9">DSM 14427</strain>
    </source>
</reference>
<dbReference type="RefSeq" id="WP_080064535.1">
    <property type="nucleotide sequence ID" value="NZ_MZGX01000012.1"/>
</dbReference>
<dbReference type="SUPFAM" id="SSF51445">
    <property type="entry name" value="(Trans)glycosidases"/>
    <property type="match status" value="1"/>
</dbReference>
<feature type="domain" description="GH10" evidence="7">
    <location>
        <begin position="1"/>
        <end position="327"/>
    </location>
</feature>
<evidence type="ECO:0000256" key="5">
    <source>
        <dbReference type="ARBA" id="ARBA00023326"/>
    </source>
</evidence>
<evidence type="ECO:0000256" key="2">
    <source>
        <dbReference type="ARBA" id="ARBA00022801"/>
    </source>
</evidence>
<keyword evidence="3 6" id="KW-0119">Carbohydrate metabolism</keyword>
<keyword evidence="2 6" id="KW-0378">Hydrolase</keyword>
<evidence type="ECO:0000256" key="3">
    <source>
        <dbReference type="ARBA" id="ARBA00023277"/>
    </source>
</evidence>
<dbReference type="PRINTS" id="PR00134">
    <property type="entry name" value="GLHYDRLASE10"/>
</dbReference>
<comment type="catalytic activity">
    <reaction evidence="6">
        <text>Endohydrolysis of (1-&gt;4)-beta-D-xylosidic linkages in xylans.</text>
        <dbReference type="EC" id="3.2.1.8"/>
    </reaction>
</comment>
<organism evidence="8 9">
    <name type="scientific">Ruminiclostridium hungatei</name>
    <name type="common">Clostridium hungatei</name>
    <dbReference type="NCBI Taxonomy" id="48256"/>
    <lineage>
        <taxon>Bacteria</taxon>
        <taxon>Bacillati</taxon>
        <taxon>Bacillota</taxon>
        <taxon>Clostridia</taxon>
        <taxon>Eubacteriales</taxon>
        <taxon>Oscillospiraceae</taxon>
        <taxon>Ruminiclostridium</taxon>
    </lineage>
</organism>
<dbReference type="PROSITE" id="PS51760">
    <property type="entry name" value="GH10_2"/>
    <property type="match status" value="1"/>
</dbReference>
<dbReference type="Gene3D" id="3.20.20.80">
    <property type="entry name" value="Glycosidases"/>
    <property type="match status" value="1"/>
</dbReference>
<dbReference type="PANTHER" id="PTHR31490:SF90">
    <property type="entry name" value="ENDO-1,4-BETA-XYLANASE A"/>
    <property type="match status" value="1"/>
</dbReference>
<dbReference type="STRING" id="48256.CLHUN_21000"/>
<dbReference type="InterPro" id="IPR017853">
    <property type="entry name" value="GH"/>
</dbReference>
<dbReference type="AlphaFoldDB" id="A0A1V4SKS5"/>
<name>A0A1V4SKS5_RUMHU</name>
<keyword evidence="8" id="KW-0858">Xylan degradation</keyword>
<dbReference type="OrthoDB" id="9809277at2"/>
<evidence type="ECO:0000259" key="7">
    <source>
        <dbReference type="PROSITE" id="PS51760"/>
    </source>
</evidence>
<dbReference type="EMBL" id="MZGX01000012">
    <property type="protein sequence ID" value="OPX44075.1"/>
    <property type="molecule type" value="Genomic_DNA"/>
</dbReference>
<evidence type="ECO:0000256" key="1">
    <source>
        <dbReference type="ARBA" id="ARBA00007495"/>
    </source>
</evidence>
<gene>
    <name evidence="8" type="primary">xynB_3</name>
    <name evidence="8" type="ORF">CLHUN_21000</name>
</gene>
<dbReference type="GO" id="GO:0045493">
    <property type="term" value="P:xylan catabolic process"/>
    <property type="evidence" value="ECO:0007669"/>
    <property type="project" value="UniProtKB-KW"/>
</dbReference>
<dbReference type="Pfam" id="PF00331">
    <property type="entry name" value="Glyco_hydro_10"/>
    <property type="match status" value="1"/>
</dbReference>
<dbReference type="InterPro" id="IPR044846">
    <property type="entry name" value="GH10"/>
</dbReference>
<protein>
    <recommendedName>
        <fullName evidence="6">Beta-xylanase</fullName>
        <ecNumber evidence="6">3.2.1.8</ecNumber>
    </recommendedName>
</protein>
<dbReference type="SMART" id="SM00633">
    <property type="entry name" value="Glyco_10"/>
    <property type="match status" value="1"/>
</dbReference>
<evidence type="ECO:0000313" key="9">
    <source>
        <dbReference type="Proteomes" id="UP000191554"/>
    </source>
</evidence>
<keyword evidence="5 6" id="KW-0624">Polysaccharide degradation</keyword>
<evidence type="ECO:0000256" key="6">
    <source>
        <dbReference type="RuleBase" id="RU361174"/>
    </source>
</evidence>
<dbReference type="InterPro" id="IPR001000">
    <property type="entry name" value="GH10_dom"/>
</dbReference>
<dbReference type="Proteomes" id="UP000191554">
    <property type="component" value="Unassembled WGS sequence"/>
</dbReference>
<comment type="caution">
    <text evidence="8">The sequence shown here is derived from an EMBL/GenBank/DDBJ whole genome shotgun (WGS) entry which is preliminary data.</text>
</comment>
<dbReference type="PANTHER" id="PTHR31490">
    <property type="entry name" value="GLYCOSYL HYDROLASE"/>
    <property type="match status" value="1"/>
</dbReference>
<keyword evidence="9" id="KW-1185">Reference proteome</keyword>
<evidence type="ECO:0000313" key="8">
    <source>
        <dbReference type="EMBL" id="OPX44075.1"/>
    </source>
</evidence>
<proteinExistence type="inferred from homology"/>
<dbReference type="GO" id="GO:0031176">
    <property type="term" value="F:endo-1,4-beta-xylanase activity"/>
    <property type="evidence" value="ECO:0007669"/>
    <property type="project" value="UniProtKB-EC"/>
</dbReference>
<accession>A0A1V4SKS5</accession>
<comment type="similarity">
    <text evidence="1 6">Belongs to the glycosyl hydrolase 10 (cellulase F) family.</text>
</comment>
<dbReference type="EC" id="3.2.1.8" evidence="6"/>
<evidence type="ECO:0000256" key="4">
    <source>
        <dbReference type="ARBA" id="ARBA00023295"/>
    </source>
</evidence>
<keyword evidence="4 6" id="KW-0326">Glycosidase</keyword>
<sequence length="327" mass="37796">MSKRLSETYREYFPIGAAVTPVSIDTHKELLVGHFSSLTAENQMKPGILHPSEHIYNFEQGDVIADFALQNHMLLRGHTLVWHNQTPEWFFKDGGKAASRTLALKRMKEHIYTVMGHYKGRTCAWDVVNEAIADQAEGPALRQAPWLTAVGGDYIEHAFRYAREADSTAKLFYNDYNECDPVKSKKIYELVKSLLERGVPVDGIGMQGHWNIYVPELDKIRRAIELYASLGISLQITELDISLFRFDDGTAYEKAPAELIELQAERYGRIFELLREYKALFTGITFWGIADDDTWLSYFPFRDRKNWPLLFDDQHRQKKSFENITNF</sequence>